<dbReference type="InterPro" id="IPR019481">
    <property type="entry name" value="TFIIIC_triple_barrel"/>
</dbReference>
<organism evidence="2 3">
    <name type="scientific">Corchorus olitorius</name>
    <dbReference type="NCBI Taxonomy" id="93759"/>
    <lineage>
        <taxon>Eukaryota</taxon>
        <taxon>Viridiplantae</taxon>
        <taxon>Streptophyta</taxon>
        <taxon>Embryophyta</taxon>
        <taxon>Tracheophyta</taxon>
        <taxon>Spermatophyta</taxon>
        <taxon>Magnoliopsida</taxon>
        <taxon>eudicotyledons</taxon>
        <taxon>Gunneridae</taxon>
        <taxon>Pentapetalae</taxon>
        <taxon>rosids</taxon>
        <taxon>malvids</taxon>
        <taxon>Malvales</taxon>
        <taxon>Malvaceae</taxon>
        <taxon>Grewioideae</taxon>
        <taxon>Apeibeae</taxon>
        <taxon>Corchorus</taxon>
    </lineage>
</organism>
<protein>
    <submittedName>
        <fullName evidence="2">Transcription factor TFIIIC, tau55-related protein</fullName>
    </submittedName>
</protein>
<evidence type="ECO:0000313" key="3">
    <source>
        <dbReference type="Proteomes" id="UP000187203"/>
    </source>
</evidence>
<dbReference type="Pfam" id="PF10419">
    <property type="entry name" value="TFIIIC_sub6"/>
    <property type="match status" value="1"/>
</dbReference>
<comment type="caution">
    <text evidence="2">The sequence shown here is derived from an EMBL/GenBank/DDBJ whole genome shotgun (WGS) entry which is preliminary data.</text>
</comment>
<dbReference type="FunFam" id="2.60.40.4370:FF:000002">
    <property type="entry name" value="Transcription factor TFIIIC, tau55-related protein"/>
    <property type="match status" value="1"/>
</dbReference>
<gene>
    <name evidence="2" type="ORF">COLO4_09427</name>
</gene>
<dbReference type="SUPFAM" id="SSF55315">
    <property type="entry name" value="L30e-like"/>
    <property type="match status" value="1"/>
</dbReference>
<dbReference type="EMBL" id="AWUE01014232">
    <property type="protein sequence ID" value="OMP04667.1"/>
    <property type="molecule type" value="Genomic_DNA"/>
</dbReference>
<dbReference type="OrthoDB" id="1877767at2759"/>
<dbReference type="AlphaFoldDB" id="A0A1R3KC38"/>
<keyword evidence="3" id="KW-1185">Reference proteome</keyword>
<sequence>MEENKKANGQGEEQEESEFVLLDLDAVSGQIDIPPNAPYTLSGLDTMNPILIIDDKVKLIGEYEETIGTCLVFSEDEAPPVVHEETNPSEANLFSGKCIIDPNEGPRKQVKPVARLHKILKRRKSLLLRAAGGGEGSVRGLKLGSDYWGLPSGIFQWKVISNLFAKGARVTRHLKGSFLYNRIPQKLNPHLTGLIVCVTPGYEWINWKQVIKPLIKPLRRPGVDDENVKVLDITPGEAVMHVIGKVGRKKVIGDEEVDIPLEVEEWISFKYIPFKKKADLRVQCHIETTWATITYDPSGYKFRCGLVADLDDQLLDDEGEVYLVEFLTGMYCFCKLDDDYMFDGVIVGATKNHLHYLQEFYRIWDAKHYERFSLRIERIMELLELGCLDLVFLWDGLRMLAVENEELLLERVIRICRNSDTRFVPISRTCPVASRFLDANEFAGVGALMRSWKGKKVLNAMYKASGETLQHCLKRRKE</sequence>
<dbReference type="Gene3D" id="2.60.40.4370">
    <property type="match status" value="1"/>
</dbReference>
<dbReference type="GO" id="GO:0006383">
    <property type="term" value="P:transcription by RNA polymerase III"/>
    <property type="evidence" value="ECO:0007669"/>
    <property type="project" value="InterPro"/>
</dbReference>
<accession>A0A1R3KC38</accession>
<dbReference type="Proteomes" id="UP000187203">
    <property type="component" value="Unassembled WGS sequence"/>
</dbReference>
<reference evidence="3" key="1">
    <citation type="submission" date="2013-09" db="EMBL/GenBank/DDBJ databases">
        <title>Corchorus olitorius genome sequencing.</title>
        <authorList>
            <person name="Alam M."/>
            <person name="Haque M.S."/>
            <person name="Islam M.S."/>
            <person name="Emdad E.M."/>
            <person name="Islam M.M."/>
            <person name="Ahmed B."/>
            <person name="Halim A."/>
            <person name="Hossen Q.M.M."/>
            <person name="Hossain M.Z."/>
            <person name="Ahmed R."/>
            <person name="Khan M.M."/>
            <person name="Islam R."/>
            <person name="Rashid M.M."/>
            <person name="Khan S.A."/>
            <person name="Rahman M.S."/>
            <person name="Alam M."/>
            <person name="Yahiya A.S."/>
            <person name="Khan M.S."/>
            <person name="Azam M.S."/>
            <person name="Haque T."/>
            <person name="Lashkar M.Z.H."/>
            <person name="Akhand A.I."/>
            <person name="Morshed G."/>
            <person name="Roy S."/>
            <person name="Uddin K.S."/>
            <person name="Rabeya T."/>
            <person name="Hossain A.S."/>
            <person name="Chowdhury A."/>
            <person name="Snigdha A.R."/>
            <person name="Mortoza M.S."/>
            <person name="Matin S.A."/>
            <person name="Hoque S.M.E."/>
            <person name="Islam M.K."/>
            <person name="Roy D.K."/>
            <person name="Haider R."/>
            <person name="Moosa M.M."/>
            <person name="Elias S.M."/>
            <person name="Hasan A.M."/>
            <person name="Jahan S."/>
            <person name="Shafiuddin M."/>
            <person name="Mahmood N."/>
            <person name="Shommy N.S."/>
        </authorList>
    </citation>
    <scope>NUCLEOTIDE SEQUENCE [LARGE SCALE GENOMIC DNA]</scope>
    <source>
        <strain evidence="3">cv. O-4</strain>
    </source>
</reference>
<evidence type="ECO:0000313" key="2">
    <source>
        <dbReference type="EMBL" id="OMP04667.1"/>
    </source>
</evidence>
<feature type="domain" description="Transcription factor TFIIIC triple barrel" evidence="1">
    <location>
        <begin position="14"/>
        <end position="121"/>
    </location>
</feature>
<dbReference type="PANTHER" id="PTHR21860:SF2">
    <property type="entry name" value="GENERAL TRANSCRIPTION FACTOR 3C POLYPEPTIDE 6"/>
    <property type="match status" value="1"/>
</dbReference>
<evidence type="ECO:0000259" key="1">
    <source>
        <dbReference type="Pfam" id="PF10419"/>
    </source>
</evidence>
<name>A0A1R3KC38_9ROSI</name>
<dbReference type="STRING" id="93759.A0A1R3KC38"/>
<dbReference type="InterPro" id="IPR029064">
    <property type="entry name" value="Ribosomal_eL30-like_sf"/>
</dbReference>
<dbReference type="PANTHER" id="PTHR21860">
    <property type="entry name" value="TRANSCRIPTION INITIATION FACTOR IIIC TFIIIC , POLYPEPTIDE 6-RELATED"/>
    <property type="match status" value="1"/>
</dbReference>
<dbReference type="GO" id="GO:0000127">
    <property type="term" value="C:transcription factor TFIIIC complex"/>
    <property type="evidence" value="ECO:0007669"/>
    <property type="project" value="TreeGrafter"/>
</dbReference>
<dbReference type="InterPro" id="IPR042771">
    <property type="entry name" value="GTF3C6-like"/>
</dbReference>
<proteinExistence type="predicted"/>